<dbReference type="Proteomes" id="UP001304300">
    <property type="component" value="Chromosome"/>
</dbReference>
<keyword evidence="1" id="KW-0812">Transmembrane</keyword>
<dbReference type="AlphaFoldDB" id="A0AAQ3QX89"/>
<dbReference type="KEGG" id="puo:RZN69_10035"/>
<proteinExistence type="predicted"/>
<name>A0AAQ3QX89_9BACT</name>
<reference evidence="2 3" key="1">
    <citation type="submission" date="2023-10" db="EMBL/GenBank/DDBJ databases">
        <title>Rubellicoccus peritrichatus gen. nov., sp. nov., isolated from an algae of coral reef tank.</title>
        <authorList>
            <person name="Luo J."/>
        </authorList>
    </citation>
    <scope>NUCLEOTIDE SEQUENCE [LARGE SCALE GENOMIC DNA]</scope>
    <source>
        <strain evidence="2 3">CR14</strain>
    </source>
</reference>
<protein>
    <submittedName>
        <fullName evidence="2">Uncharacterized protein</fullName>
    </submittedName>
</protein>
<accession>A0AAQ3QX89</accession>
<evidence type="ECO:0000313" key="2">
    <source>
        <dbReference type="EMBL" id="WOO43428.1"/>
    </source>
</evidence>
<dbReference type="RefSeq" id="WP_317835983.1">
    <property type="nucleotide sequence ID" value="NZ_CP136920.1"/>
</dbReference>
<dbReference type="EMBL" id="CP136920">
    <property type="protein sequence ID" value="WOO43428.1"/>
    <property type="molecule type" value="Genomic_DNA"/>
</dbReference>
<feature type="transmembrane region" description="Helical" evidence="1">
    <location>
        <begin position="12"/>
        <end position="30"/>
    </location>
</feature>
<keyword evidence="3" id="KW-1185">Reference proteome</keyword>
<sequence>MKSIHRSHSKRIQGLALILVISVSLGFYFANKTASPKLVIGDKNNHTNSTHSLAPDKILQDKIEDSFEHIAAKYTHLILQEDQNKHPELIRLLGEWTKESPREAFDFSVAIHNPKLRQMATLTVISKWLQQDRDEATRSAMQVTQTDLQPLLIRKVADAAYRDNPQILLSWIDTLKDYPDVHQVAQQAYIDFHLEDDPEGAANWLVRQSPETVSTKSSSQVFAHLTTQAPETTALILQNLPESRPWQSALLAYVEVSASTSPINTANLLNAMPWSEQQLDPSVASFAKEIAHIDQQAAIDWSNTIQSDALREATLQVITANTP</sequence>
<keyword evidence="1" id="KW-1133">Transmembrane helix</keyword>
<keyword evidence="1" id="KW-0472">Membrane</keyword>
<evidence type="ECO:0000256" key="1">
    <source>
        <dbReference type="SAM" id="Phobius"/>
    </source>
</evidence>
<gene>
    <name evidence="2" type="ORF">RZN69_10035</name>
</gene>
<organism evidence="2 3">
    <name type="scientific">Rubellicoccus peritrichatus</name>
    <dbReference type="NCBI Taxonomy" id="3080537"/>
    <lineage>
        <taxon>Bacteria</taxon>
        <taxon>Pseudomonadati</taxon>
        <taxon>Verrucomicrobiota</taxon>
        <taxon>Opitutia</taxon>
        <taxon>Puniceicoccales</taxon>
        <taxon>Cerasicoccaceae</taxon>
        <taxon>Rubellicoccus</taxon>
    </lineage>
</organism>
<evidence type="ECO:0000313" key="3">
    <source>
        <dbReference type="Proteomes" id="UP001304300"/>
    </source>
</evidence>